<dbReference type="OrthoDB" id="9807568at2"/>
<dbReference type="PRINTS" id="PR01434">
    <property type="entry name" value="NADHDHGNASE5"/>
</dbReference>
<dbReference type="GeneID" id="94441084"/>
<keyword evidence="14" id="KW-1185">Reference proteome</keyword>
<feature type="transmembrane region" description="Helical" evidence="9">
    <location>
        <begin position="109"/>
        <end position="127"/>
    </location>
</feature>
<feature type="transmembrane region" description="Helical" evidence="9">
    <location>
        <begin position="76"/>
        <end position="97"/>
    </location>
</feature>
<sequence length="487" mass="53508">MLDSVLTIIPVLFPVLTGAGLLTFRFKERKTLYFWVAGIVILNALAALLMIFTHGAEPFVLFSFTDTLAFVFRVDSLSAFFGTMVSILWVLTTFYAFEYMKHEGHEQRFFAFFIMAFGVVLGLAFAGNMFTLYVFYEFLTLSTIPLVMHAMDGKARHAGKTYIIYMMAGASLAFIGFIFICLYGGNELFTLGGTLDPMLVKGNEELLRFVFLLTFLGFGVKAALFPFSHWLPAASVAPTPVTALLHAVAVVKSGIFAMIRLTYFSFGTELISGSWEQSFLLILAMITILYGSIMALRTPHIKRRFAYSTISNLSYIIFGILLCTPQGMSAALLHLIYHALIKITLFFAAGAILYKTHKEYIYEIGGLARKMPIVFGCMAVASFGLIGVPPFAGFFSKWALATAAVDSGNPLAYVGVMVLILSALLTALYCISLLVKAYFPPKGEQAEGHDPNWLMCAPLIILSAATILVALYPQPLLQAINLIAGIS</sequence>
<evidence type="ECO:0000256" key="4">
    <source>
        <dbReference type="ARBA" id="ARBA00022692"/>
    </source>
</evidence>
<evidence type="ECO:0000313" key="12">
    <source>
        <dbReference type="EMBL" id="MDY5168175.1"/>
    </source>
</evidence>
<feature type="transmembrane region" description="Helical" evidence="9">
    <location>
        <begin position="206"/>
        <end position="231"/>
    </location>
</feature>
<evidence type="ECO:0000259" key="11">
    <source>
        <dbReference type="Pfam" id="PF00662"/>
    </source>
</evidence>
<feature type="transmembrane region" description="Helical" evidence="9">
    <location>
        <begin position="305"/>
        <end position="328"/>
    </location>
</feature>
<feature type="domain" description="NADH-Ubiquinone oxidoreductase (complex I) chain 5 N-terminal" evidence="11">
    <location>
        <begin position="68"/>
        <end position="110"/>
    </location>
</feature>
<dbReference type="Proteomes" id="UP001276902">
    <property type="component" value="Unassembled WGS sequence"/>
</dbReference>
<comment type="subcellular location">
    <subcellularLocation>
        <location evidence="1">Cell membrane</location>
        <topology evidence="1">Multi-pass membrane protein</topology>
    </subcellularLocation>
    <subcellularLocation>
        <location evidence="8">Membrane</location>
        <topology evidence="8">Multi-pass membrane protein</topology>
    </subcellularLocation>
</comment>
<organism evidence="12 15">
    <name type="scientific">Dielma fastidiosa</name>
    <dbReference type="NCBI Taxonomy" id="1034346"/>
    <lineage>
        <taxon>Bacteria</taxon>
        <taxon>Bacillati</taxon>
        <taxon>Bacillota</taxon>
        <taxon>Erysipelotrichia</taxon>
        <taxon>Erysipelotrichales</taxon>
        <taxon>Erysipelotrichaceae</taxon>
        <taxon>Dielma</taxon>
    </lineage>
</organism>
<dbReference type="InterPro" id="IPR001750">
    <property type="entry name" value="ND/Mrp_TM"/>
</dbReference>
<evidence type="ECO:0000256" key="8">
    <source>
        <dbReference type="RuleBase" id="RU000320"/>
    </source>
</evidence>
<feature type="transmembrane region" description="Helical" evidence="9">
    <location>
        <begin position="373"/>
        <end position="392"/>
    </location>
</feature>
<dbReference type="GO" id="GO:0016491">
    <property type="term" value="F:oxidoreductase activity"/>
    <property type="evidence" value="ECO:0007669"/>
    <property type="project" value="UniProtKB-KW"/>
</dbReference>
<comment type="similarity">
    <text evidence="2">Belongs to the CPA3 antiporters (TC 2.A.63) subunit A family.</text>
</comment>
<dbReference type="EMBL" id="QJKH01000004">
    <property type="protein sequence ID" value="PXX80055.1"/>
    <property type="molecule type" value="Genomic_DNA"/>
</dbReference>
<evidence type="ECO:0000256" key="7">
    <source>
        <dbReference type="ARBA" id="ARBA00023136"/>
    </source>
</evidence>
<evidence type="ECO:0000313" key="15">
    <source>
        <dbReference type="Proteomes" id="UP001276902"/>
    </source>
</evidence>
<dbReference type="Proteomes" id="UP000247612">
    <property type="component" value="Unassembled WGS sequence"/>
</dbReference>
<feature type="transmembrane region" description="Helical" evidence="9">
    <location>
        <begin position="163"/>
        <end position="186"/>
    </location>
</feature>
<dbReference type="PANTHER" id="PTHR42682">
    <property type="entry name" value="HYDROGENASE-4 COMPONENT F"/>
    <property type="match status" value="1"/>
</dbReference>
<feature type="transmembrane region" description="Helical" evidence="9">
    <location>
        <begin position="451"/>
        <end position="472"/>
    </location>
</feature>
<evidence type="ECO:0000256" key="6">
    <source>
        <dbReference type="ARBA" id="ARBA00023002"/>
    </source>
</evidence>
<protein>
    <submittedName>
        <fullName evidence="13">Multisubunit sodium/proton antiporter MrpD subunit</fullName>
    </submittedName>
</protein>
<evidence type="ECO:0000256" key="2">
    <source>
        <dbReference type="ARBA" id="ARBA00008483"/>
    </source>
</evidence>
<accession>A0A2V2EVD7</accession>
<feature type="transmembrane region" description="Helical" evidence="9">
    <location>
        <begin position="412"/>
        <end position="439"/>
    </location>
</feature>
<dbReference type="Pfam" id="PF00361">
    <property type="entry name" value="Proton_antipo_M"/>
    <property type="match status" value="1"/>
</dbReference>
<dbReference type="Pfam" id="PF00662">
    <property type="entry name" value="Proton_antipo_N"/>
    <property type="match status" value="1"/>
</dbReference>
<reference evidence="12" key="2">
    <citation type="submission" date="2022-03" db="EMBL/GenBank/DDBJ databases">
        <title>First case of bacteraemia caused by Dielma fastidiosa in a patient hospitalised with diverticulitis.</title>
        <authorList>
            <person name="Forman-Ankjaer B."/>
            <person name="Hvid-Jensen F."/>
            <person name="Kobel C.M."/>
            <person name="Greve T."/>
        </authorList>
    </citation>
    <scope>NUCLEOTIDE SEQUENCE</scope>
    <source>
        <strain evidence="12">AUH_DF_2021</strain>
    </source>
</reference>
<name>A0A2V2EVD7_9FIRM</name>
<dbReference type="InterPro" id="IPR001516">
    <property type="entry name" value="Proton_antipo_N"/>
</dbReference>
<dbReference type="AlphaFoldDB" id="A0A2V2EVD7"/>
<gene>
    <name evidence="13" type="ORF">DES51_10457</name>
    <name evidence="12" type="ORF">MQE39_08595</name>
</gene>
<keyword evidence="5 9" id="KW-1133">Transmembrane helix</keyword>
<dbReference type="EMBL" id="JALDAW010000013">
    <property type="protein sequence ID" value="MDY5168175.1"/>
    <property type="molecule type" value="Genomic_DNA"/>
</dbReference>
<proteinExistence type="inferred from homology"/>
<keyword evidence="3" id="KW-1003">Cell membrane</keyword>
<dbReference type="GO" id="GO:0005886">
    <property type="term" value="C:plasma membrane"/>
    <property type="evidence" value="ECO:0007669"/>
    <property type="project" value="UniProtKB-SubCell"/>
</dbReference>
<evidence type="ECO:0000313" key="13">
    <source>
        <dbReference type="EMBL" id="PXX80055.1"/>
    </source>
</evidence>
<keyword evidence="4 8" id="KW-0812">Transmembrane</keyword>
<feature type="transmembrane region" description="Helical" evidence="9">
    <location>
        <begin position="32"/>
        <end position="56"/>
    </location>
</feature>
<dbReference type="InterPro" id="IPR052175">
    <property type="entry name" value="ComplexI-like_HydComp"/>
</dbReference>
<feature type="domain" description="NADH:quinone oxidoreductase/Mrp antiporter transmembrane" evidence="10">
    <location>
        <begin position="126"/>
        <end position="415"/>
    </location>
</feature>
<evidence type="ECO:0000256" key="5">
    <source>
        <dbReference type="ARBA" id="ARBA00022989"/>
    </source>
</evidence>
<dbReference type="PANTHER" id="PTHR42682:SF4">
    <property type="entry name" value="NADH-UBIQUINONE_PLASTOQUINONE"/>
    <property type="match status" value="1"/>
</dbReference>
<dbReference type="STRING" id="1034346.GCA_000313565_01551"/>
<keyword evidence="7 9" id="KW-0472">Membrane</keyword>
<dbReference type="RefSeq" id="WP_022937854.1">
    <property type="nucleotide sequence ID" value="NZ_BAABZA010000014.1"/>
</dbReference>
<feature type="transmembrane region" description="Helical" evidence="9">
    <location>
        <begin position="334"/>
        <end position="353"/>
    </location>
</feature>
<evidence type="ECO:0000256" key="3">
    <source>
        <dbReference type="ARBA" id="ARBA00022475"/>
    </source>
</evidence>
<evidence type="ECO:0000259" key="10">
    <source>
        <dbReference type="Pfam" id="PF00361"/>
    </source>
</evidence>
<feature type="transmembrane region" description="Helical" evidence="9">
    <location>
        <begin position="6"/>
        <end position="25"/>
    </location>
</feature>
<evidence type="ECO:0000313" key="14">
    <source>
        <dbReference type="Proteomes" id="UP000247612"/>
    </source>
</evidence>
<evidence type="ECO:0000256" key="9">
    <source>
        <dbReference type="SAM" id="Phobius"/>
    </source>
</evidence>
<keyword evidence="6" id="KW-0560">Oxidoreductase</keyword>
<evidence type="ECO:0000256" key="1">
    <source>
        <dbReference type="ARBA" id="ARBA00004651"/>
    </source>
</evidence>
<reference evidence="13 14" key="1">
    <citation type="submission" date="2018-05" db="EMBL/GenBank/DDBJ databases">
        <title>Genomic Encyclopedia of Type Strains, Phase IV (KMG-IV): sequencing the most valuable type-strain genomes for metagenomic binning, comparative biology and taxonomic classification.</title>
        <authorList>
            <person name="Goeker M."/>
        </authorList>
    </citation>
    <scope>NUCLEOTIDE SEQUENCE [LARGE SCALE GENOMIC DNA]</scope>
    <source>
        <strain evidence="13 14">JC118</strain>
    </source>
</reference>
<comment type="caution">
    <text evidence="12">The sequence shown here is derived from an EMBL/GenBank/DDBJ whole genome shotgun (WGS) entry which is preliminary data.</text>
</comment>
<feature type="transmembrane region" description="Helical" evidence="9">
    <location>
        <begin position="278"/>
        <end position="296"/>
    </location>
</feature>